<evidence type="ECO:0000313" key="2">
    <source>
        <dbReference type="Proteomes" id="UP001432251"/>
    </source>
</evidence>
<sequence length="183" mass="19858">MRGVEEQLNSCPVAAFSPLLWRPYFWTGEAAAVLDEPTPESGDVAPAARTRKSELTKKVFVGLGVAALLLLKFAKGQHVTDGVAAEQAPLGRAPTPEELEFAEIVKSAAESAYRLISYSTHGFTVEARFRSGSGRGNWTAYLEFDPETGNYTHSHPYRGATAPLFFGDEIRRRIREAGGVVSG</sequence>
<accession>A0ACD5AQK8</accession>
<dbReference type="EMBL" id="CP146023">
    <property type="protein sequence ID" value="WWQ69500.1"/>
    <property type="molecule type" value="Genomic_DNA"/>
</dbReference>
<keyword evidence="2" id="KW-1185">Reference proteome</keyword>
<reference evidence="1" key="1">
    <citation type="journal article" date="2025" name="Int. J. Syst. Evol. Microbiol.">
        <title>Streptomyces citrinus sp. nov., with yellow diffusible pigment.</title>
        <authorList>
            <person name="He Y."/>
            <person name="Yang E."/>
            <person name="Xu J."/>
            <person name="Sun Y."/>
            <person name="Sun L."/>
        </authorList>
    </citation>
    <scope>NUCLEOTIDE SEQUENCE</scope>
    <source>
        <strain evidence="1">Q6</strain>
    </source>
</reference>
<proteinExistence type="predicted"/>
<protein>
    <submittedName>
        <fullName evidence="1">Uncharacterized protein</fullName>
    </submittedName>
</protein>
<keyword evidence="1" id="KW-0614">Plasmid</keyword>
<organism evidence="1 2">
    <name type="scientific">Streptomyces citrinus</name>
    <dbReference type="NCBI Taxonomy" id="3118173"/>
    <lineage>
        <taxon>Bacteria</taxon>
        <taxon>Bacillati</taxon>
        <taxon>Actinomycetota</taxon>
        <taxon>Actinomycetes</taxon>
        <taxon>Kitasatosporales</taxon>
        <taxon>Streptomycetaceae</taxon>
        <taxon>Streptomyces</taxon>
    </lineage>
</organism>
<name>A0ACD5AQK8_9ACTN</name>
<dbReference type="Proteomes" id="UP001432251">
    <property type="component" value="Plasmid p1"/>
</dbReference>
<evidence type="ECO:0000313" key="1">
    <source>
        <dbReference type="EMBL" id="WWQ69500.1"/>
    </source>
</evidence>
<geneLocation type="plasmid" evidence="1 2">
    <name>p1</name>
</geneLocation>
<gene>
    <name evidence="1" type="ORF">V2W30_40745</name>
</gene>